<evidence type="ECO:0000313" key="3">
    <source>
        <dbReference type="EMBL" id="MDC7694001.1"/>
    </source>
</evidence>
<dbReference type="InterPro" id="IPR028344">
    <property type="entry name" value="ParE1/4"/>
</dbReference>
<gene>
    <name evidence="3" type="ORF">PQU94_06855</name>
</gene>
<dbReference type="Proteomes" id="UP001216595">
    <property type="component" value="Unassembled WGS sequence"/>
</dbReference>
<comment type="similarity">
    <text evidence="2">Belongs to the RelE toxin family.</text>
</comment>
<dbReference type="Gene3D" id="3.30.2310.20">
    <property type="entry name" value="RelE-like"/>
    <property type="match status" value="1"/>
</dbReference>
<name>A0ABT5IEV0_9CAUL</name>
<evidence type="ECO:0000256" key="1">
    <source>
        <dbReference type="ARBA" id="ARBA00022649"/>
    </source>
</evidence>
<keyword evidence="1" id="KW-1277">Toxin-antitoxin system</keyword>
<evidence type="ECO:0000313" key="4">
    <source>
        <dbReference type="Proteomes" id="UP001216595"/>
    </source>
</evidence>
<dbReference type="Pfam" id="PF05016">
    <property type="entry name" value="ParE_toxin"/>
    <property type="match status" value="1"/>
</dbReference>
<protein>
    <recommendedName>
        <fullName evidence="2">Toxin</fullName>
    </recommendedName>
</protein>
<dbReference type="InterPro" id="IPR035093">
    <property type="entry name" value="RelE/ParE_toxin_dom_sf"/>
</dbReference>
<evidence type="ECO:0000256" key="2">
    <source>
        <dbReference type="PIRNR" id="PIRNR029218"/>
    </source>
</evidence>
<dbReference type="RefSeq" id="WP_272740722.1">
    <property type="nucleotide sequence ID" value="NZ_JAQQKW010000003.1"/>
</dbReference>
<accession>A0ABT5IEV0</accession>
<organism evidence="3 4">
    <name type="scientific">Asticcacaulis currens</name>
    <dbReference type="NCBI Taxonomy" id="2984210"/>
    <lineage>
        <taxon>Bacteria</taxon>
        <taxon>Pseudomonadati</taxon>
        <taxon>Pseudomonadota</taxon>
        <taxon>Alphaproteobacteria</taxon>
        <taxon>Caulobacterales</taxon>
        <taxon>Caulobacteraceae</taxon>
        <taxon>Asticcacaulis</taxon>
    </lineage>
</organism>
<keyword evidence="4" id="KW-1185">Reference proteome</keyword>
<proteinExistence type="inferred from homology"/>
<dbReference type="PIRSF" id="PIRSF029218">
    <property type="entry name" value="ParE"/>
    <property type="match status" value="1"/>
</dbReference>
<dbReference type="InterPro" id="IPR007712">
    <property type="entry name" value="RelE/ParE_toxin"/>
</dbReference>
<sequence length="95" mass="10954">MAEAYSLRPAAQADLRDIWLYSRRQWSADQADRYTLLIAAAFDDLAAGRRKGKPVNVRTGYLKYACGSHIIYFRLNDGLDIVRILHQRMDVETHL</sequence>
<reference evidence="3 4" key="1">
    <citation type="submission" date="2023-01" db="EMBL/GenBank/DDBJ databases">
        <title>Novel species of the genus Asticcacaulis isolated from rivers.</title>
        <authorList>
            <person name="Lu H."/>
        </authorList>
    </citation>
    <scope>NUCLEOTIDE SEQUENCE [LARGE SCALE GENOMIC DNA]</scope>
    <source>
        <strain evidence="3 4">DXS10W</strain>
    </source>
</reference>
<comment type="caution">
    <text evidence="3">The sequence shown here is derived from an EMBL/GenBank/DDBJ whole genome shotgun (WGS) entry which is preliminary data.</text>
</comment>
<dbReference type="EMBL" id="JAQQKW010000003">
    <property type="protein sequence ID" value="MDC7694001.1"/>
    <property type="molecule type" value="Genomic_DNA"/>
</dbReference>